<dbReference type="Proteomes" id="UP000018936">
    <property type="component" value="Unassembled WGS sequence"/>
</dbReference>
<evidence type="ECO:0000313" key="4">
    <source>
        <dbReference type="Proteomes" id="UP000018936"/>
    </source>
</evidence>
<feature type="region of interest" description="Disordered" evidence="2">
    <location>
        <begin position="219"/>
        <end position="252"/>
    </location>
</feature>
<sequence>MPTCPLGSLRDVGIEVPHIWRTENGCLASPFSFADNVWRPAGNPVVLTSVNMSRKLQILQPQSHLNLVLEDQMSVGNDRLAEAGSPTDAIPHPLGFLPMSGRLLKSESEDSGVELASGDHVPLTPVESEKSFSLDCLDGDDSAPALQEGHPEEKPEAPLPVLDCACQDFHFKRKLGNVVQRSQKNPLFMPKKPPPDLEELTSCHHPCQPVRVEGILNETSGGYNQANSGGSFNEEEKTKGQAQQPASRPMLGPGLRSLENLSEMLEKIAKLQIANKEIQHEQQILECRVQALEWRICSLGQEKAQQPAYRPLPGPGLCSLENLSKIMEKIAKLQKANLEIQHKCQILECRVRILEEEKVRKSHS</sequence>
<feature type="compositionally biased region" description="Polar residues" evidence="2">
    <location>
        <begin position="219"/>
        <end position="231"/>
    </location>
</feature>
<dbReference type="PANTHER" id="PTHR37336">
    <property type="entry name" value="SIMILAR TO 9930012K11RIK PROTEIN"/>
    <property type="match status" value="1"/>
</dbReference>
<feature type="coiled-coil region" evidence="1">
    <location>
        <begin position="323"/>
        <end position="357"/>
    </location>
</feature>
<comment type="caution">
    <text evidence="3">The sequence shown here is derived from an EMBL/GenBank/DDBJ whole genome shotgun (WGS) entry which is preliminary data.</text>
</comment>
<evidence type="ECO:0000256" key="2">
    <source>
        <dbReference type="SAM" id="MobiDB-lite"/>
    </source>
</evidence>
<evidence type="ECO:0000256" key="1">
    <source>
        <dbReference type="SAM" id="Coils"/>
    </source>
</evidence>
<feature type="coiled-coil region" evidence="1">
    <location>
        <begin position="261"/>
        <end position="288"/>
    </location>
</feature>
<dbReference type="PANTHER" id="PTHR37336:SF1">
    <property type="entry name" value="SIMILAR TO 9930012K11RIK PROTEIN"/>
    <property type="match status" value="1"/>
</dbReference>
<feature type="region of interest" description="Disordered" evidence="2">
    <location>
        <begin position="139"/>
        <end position="158"/>
    </location>
</feature>
<gene>
    <name evidence="3" type="ORF">L345_13061</name>
</gene>
<proteinExistence type="predicted"/>
<dbReference type="EMBL" id="AZIM01004109">
    <property type="protein sequence ID" value="ETE61191.1"/>
    <property type="molecule type" value="Genomic_DNA"/>
</dbReference>
<keyword evidence="1" id="KW-0175">Coiled coil</keyword>
<name>V8NGV5_OPHHA</name>
<protein>
    <submittedName>
        <fullName evidence="3">Uncharacterized protein</fullName>
    </submittedName>
</protein>
<organism evidence="3 4">
    <name type="scientific">Ophiophagus hannah</name>
    <name type="common">King cobra</name>
    <name type="synonym">Naja hannah</name>
    <dbReference type="NCBI Taxonomy" id="8665"/>
    <lineage>
        <taxon>Eukaryota</taxon>
        <taxon>Metazoa</taxon>
        <taxon>Chordata</taxon>
        <taxon>Craniata</taxon>
        <taxon>Vertebrata</taxon>
        <taxon>Euteleostomi</taxon>
        <taxon>Lepidosauria</taxon>
        <taxon>Squamata</taxon>
        <taxon>Bifurcata</taxon>
        <taxon>Unidentata</taxon>
        <taxon>Episquamata</taxon>
        <taxon>Toxicofera</taxon>
        <taxon>Serpentes</taxon>
        <taxon>Colubroidea</taxon>
        <taxon>Elapidae</taxon>
        <taxon>Elapinae</taxon>
        <taxon>Ophiophagus</taxon>
    </lineage>
</organism>
<evidence type="ECO:0000313" key="3">
    <source>
        <dbReference type="EMBL" id="ETE61191.1"/>
    </source>
</evidence>
<feature type="non-terminal residue" evidence="3">
    <location>
        <position position="1"/>
    </location>
</feature>
<dbReference type="AlphaFoldDB" id="V8NGV5"/>
<dbReference type="OrthoDB" id="9943553at2759"/>
<accession>V8NGV5</accession>
<reference evidence="3 4" key="1">
    <citation type="journal article" date="2013" name="Proc. Natl. Acad. Sci. U.S.A.">
        <title>The king cobra genome reveals dynamic gene evolution and adaptation in the snake venom system.</title>
        <authorList>
            <person name="Vonk F.J."/>
            <person name="Casewell N.R."/>
            <person name="Henkel C.V."/>
            <person name="Heimberg A.M."/>
            <person name="Jansen H.J."/>
            <person name="McCleary R.J."/>
            <person name="Kerkkamp H.M."/>
            <person name="Vos R.A."/>
            <person name="Guerreiro I."/>
            <person name="Calvete J.J."/>
            <person name="Wuster W."/>
            <person name="Woods A.E."/>
            <person name="Logan J.M."/>
            <person name="Harrison R.A."/>
            <person name="Castoe T.A."/>
            <person name="de Koning A.P."/>
            <person name="Pollock D.D."/>
            <person name="Yandell M."/>
            <person name="Calderon D."/>
            <person name="Renjifo C."/>
            <person name="Currier R.B."/>
            <person name="Salgado D."/>
            <person name="Pla D."/>
            <person name="Sanz L."/>
            <person name="Hyder A.S."/>
            <person name="Ribeiro J.M."/>
            <person name="Arntzen J.W."/>
            <person name="van den Thillart G.E."/>
            <person name="Boetzer M."/>
            <person name="Pirovano W."/>
            <person name="Dirks R.P."/>
            <person name="Spaink H.P."/>
            <person name="Duboule D."/>
            <person name="McGlinn E."/>
            <person name="Kini R.M."/>
            <person name="Richardson M.K."/>
        </authorList>
    </citation>
    <scope>NUCLEOTIDE SEQUENCE</scope>
    <source>
        <tissue evidence="3">Blood</tissue>
    </source>
</reference>
<keyword evidence="4" id="KW-1185">Reference proteome</keyword>